<gene>
    <name evidence="2" type="ORF">B0I31_106499</name>
</gene>
<dbReference type="Proteomes" id="UP000241118">
    <property type="component" value="Unassembled WGS sequence"/>
</dbReference>
<reference evidence="2 3" key="1">
    <citation type="submission" date="2018-03" db="EMBL/GenBank/DDBJ databases">
        <title>Genomic Encyclopedia of Type Strains, Phase III (KMG-III): the genomes of soil and plant-associated and newly described type strains.</title>
        <authorList>
            <person name="Whitman W."/>
        </authorList>
    </citation>
    <scope>NUCLEOTIDE SEQUENCE [LARGE SCALE GENOMIC DNA]</scope>
    <source>
        <strain evidence="2 3">CGMCC 4.7097</strain>
    </source>
</reference>
<organism evidence="2 3">
    <name type="scientific">Saccharothrix carnea</name>
    <dbReference type="NCBI Taxonomy" id="1280637"/>
    <lineage>
        <taxon>Bacteria</taxon>
        <taxon>Bacillati</taxon>
        <taxon>Actinomycetota</taxon>
        <taxon>Actinomycetes</taxon>
        <taxon>Pseudonocardiales</taxon>
        <taxon>Pseudonocardiaceae</taxon>
        <taxon>Saccharothrix</taxon>
    </lineage>
</organism>
<dbReference type="RefSeq" id="WP_146173897.1">
    <property type="nucleotide sequence ID" value="NZ_PYAX01000006.1"/>
</dbReference>
<name>A0A2P8I930_SACCR</name>
<protein>
    <submittedName>
        <fullName evidence="2">Uncharacterized protein</fullName>
    </submittedName>
</protein>
<feature type="region of interest" description="Disordered" evidence="1">
    <location>
        <begin position="241"/>
        <end position="319"/>
    </location>
</feature>
<keyword evidence="3" id="KW-1185">Reference proteome</keyword>
<evidence type="ECO:0000313" key="3">
    <source>
        <dbReference type="Proteomes" id="UP000241118"/>
    </source>
</evidence>
<comment type="caution">
    <text evidence="2">The sequence shown here is derived from an EMBL/GenBank/DDBJ whole genome shotgun (WGS) entry which is preliminary data.</text>
</comment>
<proteinExistence type="predicted"/>
<dbReference type="OrthoDB" id="3699976at2"/>
<sequence length="319" mass="32110">MSTPFAARRGGSPLLRVLAVGGFAAAAWFLCAGVATAEEDHSDEAAKTHDVVNVALDGQQAVDTGLLLAETVPQQSAPFASVTLEPQPFESAQSFESSSIAGVETSVVEFAGADVLDHRLPAVVAEPEADRDPSDSDMSSDTGGYSYSGYPTYTGGHSSSGGYSNGYSHSGTVSNTMPAPLYEAKVAAKIAARAAAVEAGTPESPPAPVSEPARVTALPFAPSTEPSPDATRVAPDTDVVWQAPEPSAPAPTPKQAPAPSAPTASSGSASDGGGGHRGGVIASLTGQADLKPSAAWSVERWDDGRSPGSVPGLPSTSPD</sequence>
<evidence type="ECO:0000313" key="2">
    <source>
        <dbReference type="EMBL" id="PSL54979.1"/>
    </source>
</evidence>
<feature type="compositionally biased region" description="Pro residues" evidence="1">
    <location>
        <begin position="246"/>
        <end position="260"/>
    </location>
</feature>
<dbReference type="AlphaFoldDB" id="A0A2P8I930"/>
<dbReference type="EMBL" id="PYAX01000006">
    <property type="protein sequence ID" value="PSL54979.1"/>
    <property type="molecule type" value="Genomic_DNA"/>
</dbReference>
<accession>A0A2P8I930</accession>
<evidence type="ECO:0000256" key="1">
    <source>
        <dbReference type="SAM" id="MobiDB-lite"/>
    </source>
</evidence>